<gene>
    <name evidence="1" type="ORF">PAN0_018c5606</name>
</gene>
<protein>
    <submittedName>
        <fullName evidence="1">Uncharacterized protein</fullName>
    </submittedName>
</protein>
<dbReference type="Proteomes" id="UP000053758">
    <property type="component" value="Unassembled WGS sequence"/>
</dbReference>
<dbReference type="Gene3D" id="2.130.10.10">
    <property type="entry name" value="YVTN repeat-like/Quinoprotein amine dehydrogenase"/>
    <property type="match status" value="1"/>
</dbReference>
<dbReference type="HOGENOM" id="CLU_543997_0_0_1"/>
<dbReference type="PANTHER" id="PTHR44472:SF1">
    <property type="entry name" value="DDB1 AND CUL4 ASSOCIATED FACTOR 4"/>
    <property type="match status" value="1"/>
</dbReference>
<dbReference type="AlphaFoldDB" id="A0A081CL33"/>
<name>A0A081CL33_PSEA2</name>
<dbReference type="InterPro" id="IPR015943">
    <property type="entry name" value="WD40/YVTN_repeat-like_dom_sf"/>
</dbReference>
<keyword evidence="2" id="KW-1185">Reference proteome</keyword>
<sequence>MAEAPFDMPGHRWDPEKKRFFKIVPGPSTSASGSSSGAQGSGSRHRGSKQRKTEKQKQEPPRPPLPALPTAASGLGVGRSAFGQRGWDPVAQRQQARNSVAVTRQRAHQLTEAAYSQLALTRVLRPFDYIREPCTIASMSTDFHSKALLVSNTNSDLVGVLERPYLSSMYTLDYDPDGSGPSQVWQGPRQSFYAAFHDGALSSFIDINFATGPASPSDFSDPNIDVFELPRVVNLHGSASWASCCLPSSSGDSEDSSILAIAPGKNVHVFTFVHTQSSLVVKHVAQNKELSDIMALALDPTGRVLYVGLRSGIVRAWSLTSNTLTAFRTVVAGQGSVTNLAVPSCGELLVVRITGEVSLVTPTGDTIRTFEGHVNSYHFDLGFALDPESRVMALAGIDNRVRVWSLDLSTPFKTSAAKIPVPKFGGFDDESVKTIFKQAHEDGEGRVMEREDALGACVFPKDVTALLWHPRMTREDEPAEVGGFKDLYVGAGEWVYHFTWP</sequence>
<proteinExistence type="predicted"/>
<reference evidence="2" key="1">
    <citation type="journal article" date="2014" name="Genome Announc.">
        <title>Draft Genome Sequence of the Yeast Pseudozyma antarctica Type Strain JCM10317, a Producer of the Glycolipid Biosurfactants, Mannosylerythritol Lipids.</title>
        <authorList>
            <person name="Saika A."/>
            <person name="Koike H."/>
            <person name="Hori T."/>
            <person name="Fukuoka T."/>
            <person name="Sato S."/>
            <person name="Habe H."/>
            <person name="Kitamoto D."/>
            <person name="Morita T."/>
        </authorList>
    </citation>
    <scope>NUCLEOTIDE SEQUENCE [LARGE SCALE GENOMIC DNA]</scope>
    <source>
        <strain evidence="2">JCM 10317</strain>
    </source>
</reference>
<evidence type="ECO:0000313" key="2">
    <source>
        <dbReference type="Proteomes" id="UP000053758"/>
    </source>
</evidence>
<dbReference type="SUPFAM" id="SSF63829">
    <property type="entry name" value="Calcium-dependent phosphotriesterase"/>
    <property type="match status" value="1"/>
</dbReference>
<organism evidence="1 2">
    <name type="scientific">Pseudozyma antarctica</name>
    <name type="common">Yeast</name>
    <name type="synonym">Candida antarctica</name>
    <dbReference type="NCBI Taxonomy" id="84753"/>
    <lineage>
        <taxon>Eukaryota</taxon>
        <taxon>Fungi</taxon>
        <taxon>Dikarya</taxon>
        <taxon>Basidiomycota</taxon>
        <taxon>Ustilaginomycotina</taxon>
        <taxon>Ustilaginomycetes</taxon>
        <taxon>Ustilaginales</taxon>
        <taxon>Ustilaginaceae</taxon>
        <taxon>Moesziomyces</taxon>
    </lineage>
</organism>
<dbReference type="EMBL" id="DF830085">
    <property type="protein sequence ID" value="GAK67379.1"/>
    <property type="molecule type" value="Genomic_DNA"/>
</dbReference>
<evidence type="ECO:0000313" key="1">
    <source>
        <dbReference type="EMBL" id="GAK67379.1"/>
    </source>
</evidence>
<dbReference type="GO" id="GO:0080008">
    <property type="term" value="C:Cul4-RING E3 ubiquitin ligase complex"/>
    <property type="evidence" value="ECO:0007669"/>
    <property type="project" value="TreeGrafter"/>
</dbReference>
<dbReference type="RefSeq" id="XP_014654321.1">
    <property type="nucleotide sequence ID" value="XM_014798835.1"/>
</dbReference>
<accession>A0A081CL33</accession>
<dbReference type="OrthoDB" id="128867at2759"/>
<dbReference type="InterPro" id="IPR052254">
    <property type="entry name" value="CUL4-DDB1_E3_ligase_receptor"/>
</dbReference>
<dbReference type="GeneID" id="26306408"/>
<dbReference type="PANTHER" id="PTHR44472">
    <property type="entry name" value="DDB1- AND CUL4-ASSOCIATED FACTOR 4-RELATED"/>
    <property type="match status" value="1"/>
</dbReference>